<gene>
    <name evidence="1" type="ORF">VP01_1845g3</name>
</gene>
<dbReference type="STRING" id="27349.A0A0L6VDS9"/>
<sequence length="114" mass="12243">MADDSSHAPPAQPSIKRPLTGLHMLLKTVLDDASNQDVSGAVRVPAGLINVLLEMLLSAERTMHSLQDTVDRLNASVDTKMSATNKPILAHLTELEKTLGPSADCVKAHPQVVW</sequence>
<dbReference type="EMBL" id="LAVV01006665">
    <property type="protein sequence ID" value="KNZ58864.1"/>
    <property type="molecule type" value="Genomic_DNA"/>
</dbReference>
<dbReference type="AlphaFoldDB" id="A0A0L6VDS9"/>
<evidence type="ECO:0000313" key="1">
    <source>
        <dbReference type="EMBL" id="KNZ58864.1"/>
    </source>
</evidence>
<comment type="caution">
    <text evidence="1">The sequence shown here is derived from an EMBL/GenBank/DDBJ whole genome shotgun (WGS) entry which is preliminary data.</text>
</comment>
<organism evidence="1 2">
    <name type="scientific">Puccinia sorghi</name>
    <dbReference type="NCBI Taxonomy" id="27349"/>
    <lineage>
        <taxon>Eukaryota</taxon>
        <taxon>Fungi</taxon>
        <taxon>Dikarya</taxon>
        <taxon>Basidiomycota</taxon>
        <taxon>Pucciniomycotina</taxon>
        <taxon>Pucciniomycetes</taxon>
        <taxon>Pucciniales</taxon>
        <taxon>Pucciniaceae</taxon>
        <taxon>Puccinia</taxon>
    </lineage>
</organism>
<name>A0A0L6VDS9_9BASI</name>
<dbReference type="Proteomes" id="UP000037035">
    <property type="component" value="Unassembled WGS sequence"/>
</dbReference>
<dbReference type="VEuPathDB" id="FungiDB:VP01_1845g3"/>
<evidence type="ECO:0000313" key="2">
    <source>
        <dbReference type="Proteomes" id="UP000037035"/>
    </source>
</evidence>
<keyword evidence="2" id="KW-1185">Reference proteome</keyword>
<protein>
    <submittedName>
        <fullName evidence="1">Uncharacterized protein</fullName>
    </submittedName>
</protein>
<reference evidence="1 2" key="1">
    <citation type="submission" date="2015-08" db="EMBL/GenBank/DDBJ databases">
        <title>Next Generation Sequencing and Analysis of the Genome of Puccinia sorghi L Schw, the Causal Agent of Maize Common Rust.</title>
        <authorList>
            <person name="Rochi L."/>
            <person name="Burguener G."/>
            <person name="Darino M."/>
            <person name="Turjanski A."/>
            <person name="Kreff E."/>
            <person name="Dieguez M.J."/>
            <person name="Sacco F."/>
        </authorList>
    </citation>
    <scope>NUCLEOTIDE SEQUENCE [LARGE SCALE GENOMIC DNA]</scope>
    <source>
        <strain evidence="1 2">RO10H11247</strain>
    </source>
</reference>
<accession>A0A0L6VDS9</accession>
<proteinExistence type="predicted"/>